<dbReference type="GO" id="GO:0044205">
    <property type="term" value="P:'de novo' UMP biosynthetic process"/>
    <property type="evidence" value="ECO:0007669"/>
    <property type="project" value="UniProtKB-UniRule"/>
</dbReference>
<dbReference type="Gene3D" id="2.40.30.10">
    <property type="entry name" value="Translation factors"/>
    <property type="match status" value="1"/>
</dbReference>
<dbReference type="KEGG" id="bbev:BBEV_1891"/>
<evidence type="ECO:0000256" key="4">
    <source>
        <dbReference type="ARBA" id="ARBA00022448"/>
    </source>
</evidence>
<evidence type="ECO:0000256" key="16">
    <source>
        <dbReference type="PIRSR" id="PIRSR006816-1"/>
    </source>
</evidence>
<feature type="binding site" evidence="15 17">
    <location>
        <position position="217"/>
    </location>
    <ligand>
        <name>[2Fe-2S] cluster</name>
        <dbReference type="ChEBI" id="CHEBI:190135"/>
    </ligand>
</feature>
<keyword evidence="5 15" id="KW-0285">Flavoprotein</keyword>
<keyword evidence="10 15" id="KW-0249">Electron transport</keyword>
<dbReference type="Gene3D" id="3.40.50.80">
    <property type="entry name" value="Nucleotide-binding domain of ferredoxin-NADP reductase (FNR) module"/>
    <property type="match status" value="1"/>
</dbReference>
<keyword evidence="4 15" id="KW-0813">Transport</keyword>
<protein>
    <recommendedName>
        <fullName evidence="13 15">Dihydroorotate dehydrogenase B (NAD(+)), electron transfer subunit</fullName>
    </recommendedName>
    <alternativeName>
        <fullName evidence="14 15">Dihydroorotate oxidase B, electron transfer subunit</fullName>
    </alternativeName>
</protein>
<evidence type="ECO:0000256" key="17">
    <source>
        <dbReference type="PIRSR" id="PIRSR006816-2"/>
    </source>
</evidence>
<keyword evidence="7 15" id="KW-0479">Metal-binding</keyword>
<feature type="domain" description="FAD-binding FR-type" evidence="18">
    <location>
        <begin position="1"/>
        <end position="101"/>
    </location>
</feature>
<evidence type="ECO:0000256" key="8">
    <source>
        <dbReference type="ARBA" id="ARBA00022827"/>
    </source>
</evidence>
<evidence type="ECO:0000256" key="2">
    <source>
        <dbReference type="ARBA" id="ARBA00006422"/>
    </source>
</evidence>
<dbReference type="InterPro" id="IPR039261">
    <property type="entry name" value="FNR_nucleotide-bd"/>
</dbReference>
<comment type="cofactor">
    <cofactor evidence="15">
        <name>[2Fe-2S] cluster</name>
        <dbReference type="ChEBI" id="CHEBI:190135"/>
    </cofactor>
    <text evidence="15">Binds 1 [2Fe-2S] cluster per subunit.</text>
</comment>
<comment type="cofactor">
    <cofactor evidence="15 16">
        <name>FAD</name>
        <dbReference type="ChEBI" id="CHEBI:57692"/>
    </cofactor>
    <text evidence="15 16">Binds 1 FAD per subunit.</text>
</comment>
<evidence type="ECO:0000256" key="10">
    <source>
        <dbReference type="ARBA" id="ARBA00022982"/>
    </source>
</evidence>
<comment type="caution">
    <text evidence="15">Lacks conserved residue(s) required for the propagation of feature annotation.</text>
</comment>
<dbReference type="PROSITE" id="PS51384">
    <property type="entry name" value="FAD_FR"/>
    <property type="match status" value="1"/>
</dbReference>
<accession>A0A1D7QW72</accession>
<dbReference type="AlphaFoldDB" id="A0A1D7QW72"/>
<dbReference type="GO" id="GO:0050660">
    <property type="term" value="F:flavin adenine dinucleotide binding"/>
    <property type="evidence" value="ECO:0007669"/>
    <property type="project" value="InterPro"/>
</dbReference>
<dbReference type="RefSeq" id="WP_232318148.1">
    <property type="nucleotide sequence ID" value="NZ_CP012502.1"/>
</dbReference>
<dbReference type="Pfam" id="PF00175">
    <property type="entry name" value="NAD_binding_1"/>
    <property type="match status" value="1"/>
</dbReference>
<comment type="subunit">
    <text evidence="3 15">Heterotetramer of 2 PyrK and 2 PyrD type B subunits.</text>
</comment>
<dbReference type="SUPFAM" id="SSF52343">
    <property type="entry name" value="Ferredoxin reductase-like, C-terminal NADP-linked domain"/>
    <property type="match status" value="1"/>
</dbReference>
<dbReference type="InterPro" id="IPR023455">
    <property type="entry name" value="Dihydroorotate_DHASE_ETsu"/>
</dbReference>
<organism evidence="19 20">
    <name type="scientific">Salisediminibacterium beveridgei</name>
    <dbReference type="NCBI Taxonomy" id="632773"/>
    <lineage>
        <taxon>Bacteria</taxon>
        <taxon>Bacillati</taxon>
        <taxon>Bacillota</taxon>
        <taxon>Bacilli</taxon>
        <taxon>Bacillales</taxon>
        <taxon>Bacillaceae</taxon>
        <taxon>Salisediminibacterium</taxon>
    </lineage>
</organism>
<dbReference type="PRINTS" id="PR00409">
    <property type="entry name" value="PHDIOXRDTASE"/>
</dbReference>
<evidence type="ECO:0000256" key="12">
    <source>
        <dbReference type="ARBA" id="ARBA00023014"/>
    </source>
</evidence>
<dbReference type="InterPro" id="IPR050353">
    <property type="entry name" value="PyrK_electron_transfer"/>
</dbReference>
<dbReference type="PIRSF" id="PIRSF006816">
    <property type="entry name" value="Cyc3_hyd_g"/>
    <property type="match status" value="1"/>
</dbReference>
<evidence type="ECO:0000313" key="20">
    <source>
        <dbReference type="Proteomes" id="UP000094463"/>
    </source>
</evidence>
<dbReference type="HAMAP" id="MF_01211">
    <property type="entry name" value="DHODB_Fe_S_bind"/>
    <property type="match status" value="1"/>
</dbReference>
<dbReference type="InterPro" id="IPR037117">
    <property type="entry name" value="Dihydroorotate_DH_ele_sf"/>
</dbReference>
<evidence type="ECO:0000256" key="7">
    <source>
        <dbReference type="ARBA" id="ARBA00022723"/>
    </source>
</evidence>
<dbReference type="GO" id="GO:0009055">
    <property type="term" value="F:electron transfer activity"/>
    <property type="evidence" value="ECO:0007669"/>
    <property type="project" value="UniProtKB-UniRule"/>
</dbReference>
<dbReference type="GO" id="GO:0046872">
    <property type="term" value="F:metal ion binding"/>
    <property type="evidence" value="ECO:0007669"/>
    <property type="project" value="UniProtKB-KW"/>
</dbReference>
<dbReference type="UniPathway" id="UPA00070">
    <property type="reaction ID" value="UER00945"/>
</dbReference>
<keyword evidence="6 15" id="KW-0001">2Fe-2S</keyword>
<dbReference type="GO" id="GO:0051537">
    <property type="term" value="F:2 iron, 2 sulfur cluster binding"/>
    <property type="evidence" value="ECO:0007669"/>
    <property type="project" value="UniProtKB-KW"/>
</dbReference>
<dbReference type="FunFam" id="2.10.240.10:FF:000001">
    <property type="entry name" value="Dihydroorotate dehydrogenase B (NAD(+)), electron transfer subunit"/>
    <property type="match status" value="1"/>
</dbReference>
<feature type="binding site" evidence="15 17">
    <location>
        <position position="239"/>
    </location>
    <ligand>
        <name>[2Fe-2S] cluster</name>
        <dbReference type="ChEBI" id="CHEBI:190135"/>
    </ligand>
</feature>
<reference evidence="19 20" key="1">
    <citation type="submission" date="2015-08" db="EMBL/GenBank/DDBJ databases">
        <title>The complete genome sequence of Bacillus beveridgei MLTeJB.</title>
        <authorList>
            <person name="Hanson T.E."/>
            <person name="Mesa C."/>
            <person name="Basesman S.M."/>
            <person name="Oremland R.S."/>
        </authorList>
    </citation>
    <scope>NUCLEOTIDE SEQUENCE [LARGE SCALE GENOMIC DNA]</scope>
    <source>
        <strain evidence="19 20">MLTeJB</strain>
    </source>
</reference>
<evidence type="ECO:0000256" key="5">
    <source>
        <dbReference type="ARBA" id="ARBA00022630"/>
    </source>
</evidence>
<evidence type="ECO:0000256" key="14">
    <source>
        <dbReference type="ARBA" id="ARBA00082223"/>
    </source>
</evidence>
<dbReference type="CDD" id="cd06218">
    <property type="entry name" value="DHOD_e_trans"/>
    <property type="match status" value="1"/>
</dbReference>
<comment type="pathway">
    <text evidence="1 15">Pyrimidine metabolism; UMP biosynthesis via de novo pathway; orotate from (S)-dihydroorotate (NAD(+) route): step 1/1.</text>
</comment>
<dbReference type="STRING" id="632773.BBEV_1891"/>
<feature type="binding site" evidence="15 16">
    <location>
        <begin position="52"/>
        <end position="55"/>
    </location>
    <ligand>
        <name>FAD</name>
        <dbReference type="ChEBI" id="CHEBI:57692"/>
    </ligand>
</feature>
<keyword evidence="8 15" id="KW-0274">FAD</keyword>
<evidence type="ECO:0000256" key="13">
    <source>
        <dbReference type="ARBA" id="ARBA00069792"/>
    </source>
</evidence>
<dbReference type="InterPro" id="IPR012165">
    <property type="entry name" value="Cyt_c3_hydrogenase_gsu"/>
</dbReference>
<dbReference type="SUPFAM" id="SSF63380">
    <property type="entry name" value="Riboflavin synthase domain-like"/>
    <property type="match status" value="1"/>
</dbReference>
<dbReference type="Proteomes" id="UP000094463">
    <property type="component" value="Chromosome"/>
</dbReference>
<dbReference type="InterPro" id="IPR001433">
    <property type="entry name" value="OxRdtase_FAD/NAD-bd"/>
</dbReference>
<comment type="similarity">
    <text evidence="2 15">Belongs to the PyrK family.</text>
</comment>
<feature type="binding site" evidence="15 17">
    <location>
        <position position="225"/>
    </location>
    <ligand>
        <name>[2Fe-2S] cluster</name>
        <dbReference type="ChEBI" id="CHEBI:190135"/>
    </ligand>
</feature>
<comment type="function">
    <text evidence="15">Responsible for channeling the electrons from the oxidation of dihydroorotate from the FMN redox center in the PyrD type B subunit to the ultimate electron acceptor NAD(+).</text>
</comment>
<evidence type="ECO:0000256" key="6">
    <source>
        <dbReference type="ARBA" id="ARBA00022714"/>
    </source>
</evidence>
<dbReference type="Pfam" id="PF10418">
    <property type="entry name" value="DHODB_Fe-S_bind"/>
    <property type="match status" value="1"/>
</dbReference>
<keyword evidence="12 15" id="KW-0411">Iron-sulfur</keyword>
<gene>
    <name evidence="15 19" type="primary">pyrK</name>
    <name evidence="19" type="ORF">BBEV_1891</name>
</gene>
<evidence type="ECO:0000259" key="18">
    <source>
        <dbReference type="PROSITE" id="PS51384"/>
    </source>
</evidence>
<evidence type="ECO:0000256" key="3">
    <source>
        <dbReference type="ARBA" id="ARBA00011669"/>
    </source>
</evidence>
<dbReference type="GO" id="GO:0016491">
    <property type="term" value="F:oxidoreductase activity"/>
    <property type="evidence" value="ECO:0007669"/>
    <property type="project" value="UniProtKB-KW"/>
</dbReference>
<comment type="cofactor">
    <cofactor evidence="17">
        <name>[2Fe-2S] cluster</name>
        <dbReference type="ChEBI" id="CHEBI:190135"/>
    </cofactor>
    <text evidence="17">Binds 1 [2Fe-2S] cluster per subunit.</text>
</comment>
<keyword evidence="9 15" id="KW-0665">Pyrimidine biosynthesis</keyword>
<name>A0A1D7QW72_9BACI</name>
<proteinExistence type="inferred from homology"/>
<feature type="binding site" evidence="15 17">
    <location>
        <position position="222"/>
    </location>
    <ligand>
        <name>[2Fe-2S] cluster</name>
        <dbReference type="ChEBI" id="CHEBI:190135"/>
    </ligand>
</feature>
<dbReference type="InterPro" id="IPR017938">
    <property type="entry name" value="Riboflavin_synthase-like_b-brl"/>
</dbReference>
<feature type="binding site" evidence="15 16">
    <location>
        <begin position="76"/>
        <end position="77"/>
    </location>
    <ligand>
        <name>FAD</name>
        <dbReference type="ChEBI" id="CHEBI:57692"/>
    </ligand>
</feature>
<dbReference type="InterPro" id="IPR017927">
    <property type="entry name" value="FAD-bd_FR_type"/>
</dbReference>
<dbReference type="PANTHER" id="PTHR43513:SF3">
    <property type="entry name" value="DIHYDROOROTATE DEHYDROGENASE B (NAD(+)), ELECTRON TRANSFER SUBUNIT-RELATED"/>
    <property type="match status" value="1"/>
</dbReference>
<evidence type="ECO:0000256" key="1">
    <source>
        <dbReference type="ARBA" id="ARBA00004715"/>
    </source>
</evidence>
<evidence type="ECO:0000256" key="11">
    <source>
        <dbReference type="ARBA" id="ARBA00023004"/>
    </source>
</evidence>
<dbReference type="EMBL" id="CP012502">
    <property type="protein sequence ID" value="AOM83252.1"/>
    <property type="molecule type" value="Genomic_DNA"/>
</dbReference>
<dbReference type="Gene3D" id="2.10.240.10">
    <property type="entry name" value="Dihydroorotate dehydrogenase, electron transfer subunit"/>
    <property type="match status" value="1"/>
</dbReference>
<keyword evidence="20" id="KW-1185">Reference proteome</keyword>
<sequence>MKLTDASIVHQTLVAQEVYELKVSAPDLADAAEAGQFLHIQTGQFGQPLLRRPISIADIDRVEGTLTCLYKVVGKGTAVLAGRQENESLNILGPLGNGFPINQIERGSHVILIGGGVGIPPLYFLAKELVEKGIQCSAYLGFRSAEDVFYDKEFEEFCDVHIATEDGSYGHKGYVTDIVSTEGVVTYYACGPKPMLTKVKHQLPIQGFLSLEERMGCGVGACLACVCPTNTEQQYAKVCSDGPVFPSKEVIL</sequence>
<dbReference type="InterPro" id="IPR019480">
    <property type="entry name" value="Dihydroorotate_DH_Fe-S-bd"/>
</dbReference>
<evidence type="ECO:0000256" key="15">
    <source>
        <dbReference type="HAMAP-Rule" id="MF_01211"/>
    </source>
</evidence>
<keyword evidence="19" id="KW-0560">Oxidoreductase</keyword>
<evidence type="ECO:0000256" key="9">
    <source>
        <dbReference type="ARBA" id="ARBA00022975"/>
    </source>
</evidence>
<evidence type="ECO:0000313" key="19">
    <source>
        <dbReference type="EMBL" id="AOM83252.1"/>
    </source>
</evidence>
<dbReference type="PANTHER" id="PTHR43513">
    <property type="entry name" value="DIHYDROOROTATE DEHYDROGENASE B (NAD(+)), ELECTRON TRANSFER SUBUNIT"/>
    <property type="match status" value="1"/>
</dbReference>
<keyword evidence="11 15" id="KW-0408">Iron</keyword>
<dbReference type="PATRIC" id="fig|632773.3.peg.1980"/>